<dbReference type="InterPro" id="IPR024925">
    <property type="entry name" value="Malonyl_CoA-ACP_transAc"/>
</dbReference>
<evidence type="ECO:0000313" key="8">
    <source>
        <dbReference type="Proteomes" id="UP000245021"/>
    </source>
</evidence>
<reference evidence="7 8" key="1">
    <citation type="journal article" date="2018" name="Genome Announc.">
        <title>Draft Genome Sequence of Lactococcus sp. Strain NtB2 (JCM 32569), Isolated from the Gut of the Higher Termite Nasutitermes takasagoensis.</title>
        <authorList>
            <person name="Noda S."/>
            <person name="Aihara C."/>
            <person name="Yuki M."/>
            <person name="Ohkuma M."/>
        </authorList>
    </citation>
    <scope>NUCLEOTIDE SEQUENCE [LARGE SCALE GENOMIC DNA]</scope>
    <source>
        <strain evidence="7 8">NtB2</strain>
    </source>
</reference>
<dbReference type="Proteomes" id="UP000245021">
    <property type="component" value="Unassembled WGS sequence"/>
</dbReference>
<proteinExistence type="inferred from homology"/>
<dbReference type="InterPro" id="IPR014043">
    <property type="entry name" value="Acyl_transferase_dom"/>
</dbReference>
<keyword evidence="1 4" id="KW-0808">Transferase</keyword>
<dbReference type="FunFam" id="3.30.70.250:FF:000001">
    <property type="entry name" value="Malonyl CoA-acyl carrier protein transacylase"/>
    <property type="match status" value="1"/>
</dbReference>
<dbReference type="AlphaFoldDB" id="A0A2R5HDS5"/>
<dbReference type="InterPro" id="IPR016035">
    <property type="entry name" value="Acyl_Trfase/lysoPLipase"/>
</dbReference>
<sequence length="306" mass="33052">MTKTAFLFSGQGAQKLGMTRDLYDTYDVVKATFDRASELLGYDLREIVDSDEAKLNETQYTQPAILTASVAILRLLEEHGVKPDMVAGLSLGEYTALVASGALSFDDAVQLVAKRGQYMTEAAPTGSGKMVAVMNTDPALIEEICQKAASKGIVSPANYNTPSQIVIGGEVEAVDYAVELLQEAGAKRLIELKVSGPFHTAILEPASVKLSAELEKVNFSAFQLPLISNTTAQVMKNDEVKALLTRQVKEPVRFYESVATMQELGATRFIEVGPGKVLSGFIKKIDKSADFSNVENLADFEKLTGI</sequence>
<dbReference type="SUPFAM" id="SSF55048">
    <property type="entry name" value="Probable ACP-binding domain of malonyl-CoA ACP transacylase"/>
    <property type="match status" value="1"/>
</dbReference>
<dbReference type="GO" id="GO:0004314">
    <property type="term" value="F:[acyl-carrier-protein] S-malonyltransferase activity"/>
    <property type="evidence" value="ECO:0007669"/>
    <property type="project" value="UniProtKB-EC"/>
</dbReference>
<comment type="caution">
    <text evidence="7">The sequence shown here is derived from an EMBL/GenBank/DDBJ whole genome shotgun (WGS) entry which is preliminary data.</text>
</comment>
<keyword evidence="2 4" id="KW-0012">Acyltransferase</keyword>
<gene>
    <name evidence="7" type="primary">fabD</name>
    <name evidence="7" type="ORF">NtB2_00283</name>
</gene>
<evidence type="ECO:0000256" key="2">
    <source>
        <dbReference type="ARBA" id="ARBA00023315"/>
    </source>
</evidence>
<keyword evidence="8" id="KW-1185">Reference proteome</keyword>
<feature type="active site" evidence="5">
    <location>
        <position position="90"/>
    </location>
</feature>
<feature type="domain" description="Malonyl-CoA:ACP transacylase (MAT)" evidence="6">
    <location>
        <begin position="7"/>
        <end position="298"/>
    </location>
</feature>
<feature type="active site" evidence="5">
    <location>
        <position position="199"/>
    </location>
</feature>
<accession>A0A2R5HDS5</accession>
<dbReference type="GO" id="GO:0006633">
    <property type="term" value="P:fatty acid biosynthetic process"/>
    <property type="evidence" value="ECO:0007669"/>
    <property type="project" value="TreeGrafter"/>
</dbReference>
<evidence type="ECO:0000256" key="1">
    <source>
        <dbReference type="ARBA" id="ARBA00022679"/>
    </source>
</evidence>
<evidence type="ECO:0000256" key="3">
    <source>
        <dbReference type="ARBA" id="ARBA00048462"/>
    </source>
</evidence>
<dbReference type="PANTHER" id="PTHR42681:SF1">
    <property type="entry name" value="MALONYL-COA-ACYL CARRIER PROTEIN TRANSACYLASE, MITOCHONDRIAL"/>
    <property type="match status" value="1"/>
</dbReference>
<comment type="similarity">
    <text evidence="4">Belongs to the fabD family.</text>
</comment>
<dbReference type="Pfam" id="PF00698">
    <property type="entry name" value="Acyl_transf_1"/>
    <property type="match status" value="1"/>
</dbReference>
<comment type="catalytic activity">
    <reaction evidence="3 4">
        <text>holo-[ACP] + malonyl-CoA = malonyl-[ACP] + CoA</text>
        <dbReference type="Rhea" id="RHEA:41792"/>
        <dbReference type="Rhea" id="RHEA-COMP:9623"/>
        <dbReference type="Rhea" id="RHEA-COMP:9685"/>
        <dbReference type="ChEBI" id="CHEBI:57287"/>
        <dbReference type="ChEBI" id="CHEBI:57384"/>
        <dbReference type="ChEBI" id="CHEBI:64479"/>
        <dbReference type="ChEBI" id="CHEBI:78449"/>
        <dbReference type="EC" id="2.3.1.39"/>
    </reaction>
</comment>
<evidence type="ECO:0000259" key="6">
    <source>
        <dbReference type="SMART" id="SM00827"/>
    </source>
</evidence>
<dbReference type="SMART" id="SM00827">
    <property type="entry name" value="PKS_AT"/>
    <property type="match status" value="1"/>
</dbReference>
<dbReference type="EC" id="2.3.1.39" evidence="4"/>
<dbReference type="Gene3D" id="3.30.70.250">
    <property type="entry name" value="Malonyl-CoA ACP transacylase, ACP-binding"/>
    <property type="match status" value="1"/>
</dbReference>
<protein>
    <recommendedName>
        <fullName evidence="4">Malonyl CoA-acyl carrier protein transacylase</fullName>
        <ecNumber evidence="4">2.3.1.39</ecNumber>
    </recommendedName>
</protein>
<dbReference type="PANTHER" id="PTHR42681">
    <property type="entry name" value="MALONYL-COA-ACYL CARRIER PROTEIN TRANSACYLASE, MITOCHONDRIAL"/>
    <property type="match status" value="1"/>
</dbReference>
<dbReference type="RefSeq" id="WP_109245167.1">
    <property type="nucleotide sequence ID" value="NZ_BFFO01000002.1"/>
</dbReference>
<dbReference type="InterPro" id="IPR016036">
    <property type="entry name" value="Malonyl_transacylase_ACP-bd"/>
</dbReference>
<organism evidence="7 8">
    <name type="scientific">Lactococcus termiticola</name>
    <dbReference type="NCBI Taxonomy" id="2169526"/>
    <lineage>
        <taxon>Bacteria</taxon>
        <taxon>Bacillati</taxon>
        <taxon>Bacillota</taxon>
        <taxon>Bacilli</taxon>
        <taxon>Lactobacillales</taxon>
        <taxon>Streptococcaceae</taxon>
        <taxon>Lactococcus</taxon>
    </lineage>
</organism>
<dbReference type="Gene3D" id="3.40.366.10">
    <property type="entry name" value="Malonyl-Coenzyme A Acyl Carrier Protein, domain 2"/>
    <property type="match status" value="1"/>
</dbReference>
<dbReference type="OrthoDB" id="9805460at2"/>
<dbReference type="GO" id="GO:0005829">
    <property type="term" value="C:cytosol"/>
    <property type="evidence" value="ECO:0007669"/>
    <property type="project" value="TreeGrafter"/>
</dbReference>
<name>A0A2R5HDS5_9LACT</name>
<dbReference type="NCBIfam" id="TIGR00128">
    <property type="entry name" value="fabD"/>
    <property type="match status" value="1"/>
</dbReference>
<dbReference type="InterPro" id="IPR004410">
    <property type="entry name" value="Malonyl_CoA-ACP_transAc_FabD"/>
</dbReference>
<evidence type="ECO:0000256" key="5">
    <source>
        <dbReference type="PIRSR" id="PIRSR000446-1"/>
    </source>
</evidence>
<dbReference type="EMBL" id="BFFO01000002">
    <property type="protein sequence ID" value="GBG96172.1"/>
    <property type="molecule type" value="Genomic_DNA"/>
</dbReference>
<evidence type="ECO:0000256" key="4">
    <source>
        <dbReference type="PIRNR" id="PIRNR000446"/>
    </source>
</evidence>
<dbReference type="InterPro" id="IPR001227">
    <property type="entry name" value="Ac_transferase_dom_sf"/>
</dbReference>
<dbReference type="SUPFAM" id="SSF52151">
    <property type="entry name" value="FabD/lysophospholipase-like"/>
    <property type="match status" value="1"/>
</dbReference>
<dbReference type="PIRSF" id="PIRSF000446">
    <property type="entry name" value="Mct"/>
    <property type="match status" value="1"/>
</dbReference>
<evidence type="ECO:0000313" key="7">
    <source>
        <dbReference type="EMBL" id="GBG96172.1"/>
    </source>
</evidence>
<dbReference type="InterPro" id="IPR050858">
    <property type="entry name" value="Mal-CoA-ACP_Trans/PKS_FabD"/>
</dbReference>